<dbReference type="EMBL" id="S61107">
    <property type="protein sequence ID" value="AAB26435.1"/>
    <property type="molecule type" value="Genomic_DNA"/>
</dbReference>
<keyword evidence="1" id="KW-0472">Membrane</keyword>
<accession>Q76UU6</accession>
<gene>
    <name evidence="2" type="primary">orf1</name>
</gene>
<keyword evidence="1" id="KW-0812">Transmembrane</keyword>
<evidence type="ECO:0000313" key="3">
    <source>
        <dbReference type="EMBL" id="CAA78922.1"/>
    </source>
</evidence>
<evidence type="ECO:0000256" key="1">
    <source>
        <dbReference type="SAM" id="Phobius"/>
    </source>
</evidence>
<dbReference type="PIR" id="S26430">
    <property type="entry name" value="S26430"/>
</dbReference>
<reference evidence="3" key="1">
    <citation type="journal article" date="1992" name="Mol. Genet. Microbiol. Virol.">
        <title>Nucleotide seq. analysis of the avian adenovirus CELO (FAV1) DNA fragment (92-100%).</title>
        <authorList>
            <person name="Akopian T.A."/>
            <person name="Kaverina E.N."/>
            <person name="Naroditsky B.S."/>
            <person name="Tikhonenko T.I."/>
        </authorList>
    </citation>
    <scope>NUCLEOTIDE SEQUENCE</scope>
    <source>
        <strain evidence="3">CELO6</strain>
    </source>
</reference>
<reference evidence="2" key="2">
    <citation type="journal article" date="1992" name="Mol. Genet. Mikrobiol. Virusol.">
        <title>Analysis of the nucleotide sequence of a fragment (92-100%) of the CELO avian adenovirus genome.</title>
        <authorList>
            <person name="Akopian T.A."/>
            <person name="Kaverina E.N."/>
            <person name="Naroditskii B.S."/>
            <person name="Tikhonenko T.I."/>
        </authorList>
    </citation>
    <scope>NUCLEOTIDE SEQUENCE</scope>
</reference>
<organism evidence="3">
    <name type="scientific">Fowl adenovirus A serotype 1 (strain CELO / Phelps)</name>
    <name type="common">FAdV-1</name>
    <name type="synonym">Avian adenovirus gal1 (strain Phelps)</name>
    <dbReference type="NCBI Taxonomy" id="10553"/>
    <lineage>
        <taxon>Viruses</taxon>
        <taxon>Varidnaviria</taxon>
        <taxon>Bamfordvirae</taxon>
        <taxon>Preplasmiviricota</taxon>
        <taxon>Polisuviricotina</taxon>
        <taxon>Pharingeaviricetes</taxon>
        <taxon>Rowavirales</taxon>
        <taxon>Adenoviridae</taxon>
        <taxon>Aviadenovirus</taxon>
        <taxon>Aviadenovirus ventriculi</taxon>
        <taxon>Fowl aviadenovirus A</taxon>
    </lineage>
</organism>
<organismHost>
    <name type="scientific">Galliformes</name>
    <name type="common">landfowls</name>
    <dbReference type="NCBI Taxonomy" id="8976"/>
</organismHost>
<feature type="transmembrane region" description="Helical" evidence="1">
    <location>
        <begin position="61"/>
        <end position="81"/>
    </location>
</feature>
<sequence length="128" mass="14510">MGVRCFSSLIIVFRRHSGYLFSLGLGSACVKIQLDPTFSLLMEGFYYLHNRHRAIYTERKVLSFLFLVPGTSFIASASPIFSHVSSLFYSYIFTRFSVSPHSADDFGREAAEFVSGDRPRRCRPAKPP</sequence>
<protein>
    <submittedName>
        <fullName evidence="3">Fowl adenovirus 1 DNA (CEL06)</fullName>
    </submittedName>
    <submittedName>
        <fullName evidence="2">Orf1 protein</fullName>
    </submittedName>
</protein>
<evidence type="ECO:0000313" key="2">
    <source>
        <dbReference type="EMBL" id="AAB26435.1"/>
    </source>
</evidence>
<dbReference type="EMBL" id="Z17216">
    <property type="protein sequence ID" value="CAA78922.1"/>
    <property type="molecule type" value="Genomic_DNA"/>
</dbReference>
<keyword evidence="1" id="KW-1133">Transmembrane helix</keyword>
<proteinExistence type="predicted"/>
<accession>Q89454</accession>
<name>Q89454_ADEG1</name>
<dbReference type="PROSITE" id="PS51257">
    <property type="entry name" value="PROKAR_LIPOPROTEIN"/>
    <property type="match status" value="1"/>
</dbReference>